<dbReference type="InterPro" id="IPR016040">
    <property type="entry name" value="NAD(P)-bd_dom"/>
</dbReference>
<evidence type="ECO:0000313" key="3">
    <source>
        <dbReference type="Proteomes" id="UP000772618"/>
    </source>
</evidence>
<dbReference type="SUPFAM" id="SSF51735">
    <property type="entry name" value="NAD(P)-binding Rossmann-fold domains"/>
    <property type="match status" value="1"/>
</dbReference>
<protein>
    <submittedName>
        <fullName evidence="2">SDR family oxidoreductase</fullName>
    </submittedName>
</protein>
<dbReference type="CDD" id="cd05269">
    <property type="entry name" value="TMR_SDR_a"/>
    <property type="match status" value="1"/>
</dbReference>
<comment type="caution">
    <text evidence="2">The sequence shown here is derived from an EMBL/GenBank/DDBJ whole genome shotgun (WGS) entry which is preliminary data.</text>
</comment>
<reference evidence="2 3" key="1">
    <citation type="submission" date="2021-05" db="EMBL/GenBank/DDBJ databases">
        <title>A Polyphasic approach of four new species of the genus Ohtaekwangia: Ohtaekwangia histidinii sp. nov., Ohtaekwangia cretensis sp. nov., Ohtaekwangia indiensis sp. nov., Ohtaekwangia reichenbachii sp. nov. from diverse environment.</title>
        <authorList>
            <person name="Octaviana S."/>
        </authorList>
    </citation>
    <scope>NUCLEOTIDE SEQUENCE [LARGE SCALE GENOMIC DNA]</scope>
    <source>
        <strain evidence="2 3">PWU20</strain>
    </source>
</reference>
<proteinExistence type="predicted"/>
<keyword evidence="3" id="KW-1185">Reference proteome</keyword>
<dbReference type="PANTHER" id="PTHR47129:SF1">
    <property type="entry name" value="NMRA-LIKE DOMAIN-CONTAINING PROTEIN"/>
    <property type="match status" value="1"/>
</dbReference>
<accession>A0ABS5VV04</accession>
<dbReference type="InterPro" id="IPR036291">
    <property type="entry name" value="NAD(P)-bd_dom_sf"/>
</dbReference>
<dbReference type="InterPro" id="IPR052718">
    <property type="entry name" value="NmrA-type_oxidoreductase"/>
</dbReference>
<dbReference type="Gene3D" id="3.90.25.10">
    <property type="entry name" value="UDP-galactose 4-epimerase, domain 1"/>
    <property type="match status" value="1"/>
</dbReference>
<dbReference type="Pfam" id="PF13460">
    <property type="entry name" value="NAD_binding_10"/>
    <property type="match status" value="1"/>
</dbReference>
<sequence>MSKILITGATGNLGKATIERLLQMLSPNYIVGFGRQENRNKDLADKIEMKYGDFDDVASVDRAMEGIEKVLLISTVDHHRYQQHRNVIDAAKRAGANHISYTSVAIKDVQASLVNSHLESHIQTEDYIKGSGLSYNIFRNSLYTDVIPIYVGQHVFEQGIYLPAGSGRVAFALRSEMGEGIANALMQKGNENRICHLTGRELYSFSDIARVLSEISGKTIPFVDADPNTFPDKLKNLGVPERMIAIISGFTGDIRNKQYEIQSNDLEQLLGRRPSTLEQALKLIYH</sequence>
<dbReference type="Proteomes" id="UP000772618">
    <property type="component" value="Unassembled WGS sequence"/>
</dbReference>
<dbReference type="RefSeq" id="WP_254155225.1">
    <property type="nucleotide sequence ID" value="NZ_JAHESD010000051.1"/>
</dbReference>
<name>A0ABS5VV04_9BACT</name>
<dbReference type="Gene3D" id="3.40.50.720">
    <property type="entry name" value="NAD(P)-binding Rossmann-like Domain"/>
    <property type="match status" value="1"/>
</dbReference>
<feature type="domain" description="NAD(P)-binding" evidence="1">
    <location>
        <begin position="8"/>
        <end position="145"/>
    </location>
</feature>
<gene>
    <name evidence="2" type="ORF">KK060_18395</name>
</gene>
<dbReference type="EMBL" id="JAHESD010000051">
    <property type="protein sequence ID" value="MBT1705270.1"/>
    <property type="molecule type" value="Genomic_DNA"/>
</dbReference>
<evidence type="ECO:0000313" key="2">
    <source>
        <dbReference type="EMBL" id="MBT1705270.1"/>
    </source>
</evidence>
<dbReference type="PANTHER" id="PTHR47129">
    <property type="entry name" value="QUINONE OXIDOREDUCTASE 2"/>
    <property type="match status" value="1"/>
</dbReference>
<evidence type="ECO:0000259" key="1">
    <source>
        <dbReference type="Pfam" id="PF13460"/>
    </source>
</evidence>
<organism evidence="2 3">
    <name type="scientific">Chryseosolibacter indicus</name>
    <dbReference type="NCBI Taxonomy" id="2782351"/>
    <lineage>
        <taxon>Bacteria</taxon>
        <taxon>Pseudomonadati</taxon>
        <taxon>Bacteroidota</taxon>
        <taxon>Cytophagia</taxon>
        <taxon>Cytophagales</taxon>
        <taxon>Chryseotaleaceae</taxon>
        <taxon>Chryseosolibacter</taxon>
    </lineage>
</organism>